<name>A0A8D9DD49_BRACM</name>
<proteinExistence type="predicted"/>
<reference evidence="1 2" key="1">
    <citation type="submission" date="2021-07" db="EMBL/GenBank/DDBJ databases">
        <authorList>
            <consortium name="Genoscope - CEA"/>
            <person name="William W."/>
        </authorList>
    </citation>
    <scope>NUCLEOTIDE SEQUENCE [LARGE SCALE GENOMIC DNA]</scope>
</reference>
<evidence type="ECO:0000313" key="1">
    <source>
        <dbReference type="EMBL" id="CAG7873366.1"/>
    </source>
</evidence>
<feature type="non-terminal residue" evidence="1">
    <location>
        <position position="1"/>
    </location>
</feature>
<sequence>SPFLSNTDLSEGSSIFFLICKCNIFDQSDRLLFGDFWSVSRSFTK</sequence>
<accession>A0A8D9DD49</accession>
<dbReference type="Gramene" id="A06p56060.2_BraZ1">
    <property type="protein sequence ID" value="A06p56060.2_BraZ1.CDS.1"/>
    <property type="gene ID" value="A06g56060.2_BraZ1"/>
</dbReference>
<protein>
    <submittedName>
        <fullName evidence="1">Uncharacterized protein</fullName>
    </submittedName>
</protein>
<organism evidence="1 2">
    <name type="scientific">Brassica campestris</name>
    <name type="common">Field mustard</name>
    <dbReference type="NCBI Taxonomy" id="3711"/>
    <lineage>
        <taxon>Eukaryota</taxon>
        <taxon>Viridiplantae</taxon>
        <taxon>Streptophyta</taxon>
        <taxon>Embryophyta</taxon>
        <taxon>Tracheophyta</taxon>
        <taxon>Spermatophyta</taxon>
        <taxon>Magnoliopsida</taxon>
        <taxon>eudicotyledons</taxon>
        <taxon>Gunneridae</taxon>
        <taxon>Pentapetalae</taxon>
        <taxon>rosids</taxon>
        <taxon>malvids</taxon>
        <taxon>Brassicales</taxon>
        <taxon>Brassicaceae</taxon>
        <taxon>Brassiceae</taxon>
        <taxon>Brassica</taxon>
    </lineage>
</organism>
<dbReference type="AlphaFoldDB" id="A0A8D9DD49"/>
<evidence type="ECO:0000313" key="2">
    <source>
        <dbReference type="Proteomes" id="UP000694005"/>
    </source>
</evidence>
<feature type="non-terminal residue" evidence="1">
    <location>
        <position position="45"/>
    </location>
</feature>
<dbReference type="EMBL" id="LS974622">
    <property type="protein sequence ID" value="CAG7873366.1"/>
    <property type="molecule type" value="Genomic_DNA"/>
</dbReference>
<gene>
    <name evidence="1" type="ORF">BRAPAZ1V2_A06P56060.2</name>
</gene>
<dbReference type="Proteomes" id="UP000694005">
    <property type="component" value="Chromosome A06"/>
</dbReference>